<dbReference type="PANTHER" id="PTHR10878">
    <property type="entry name" value="SEGMENT POLARITY PROTEIN DISHEVELLED"/>
    <property type="match status" value="1"/>
</dbReference>
<keyword evidence="5" id="KW-1185">Reference proteome</keyword>
<sequence length="588" mass="65370">MASLKGSPQVATYVSWVNAQLRKKPGVKPVHDLRQDLRDGVVLAHLIEIVAGELLGGIHYAPLDPQEKKQNVEKVLQFMSSKRIRMPQTSARDIVDGNLKSAMRLILALAAHFKPSASASHRAGATTGRGTAGSSPNHRPHSTMAMAQNAVAALAVARQDASRSGRSLLHLRQEWNSQGNMVSKEIDCPCWSVRALVQQYEGQKGGPDEDSDTRPPSLRSPSPTQTSREAHSVSEDQRGAVQSQAVETIKTDDMVRSSACDELSGSRPDGSAGGCVWEEQLCEQQEQLEKEMQEARRMVSSLQALLLHGSLPEDEQDVSLGFAEGVDNAEQQLIIIRSRLDQSMEEAQDLKRELSKFKQEARNLLGVKDALQQRMAVQETCVLQLKQELLRTTMARDELTGQNVELQRKLEDRNKLLSDYKKELGQKDRLLQQQQTKLDDTLRKLSESSHQQTSLQRELERKERILQELMNNHDPEEVPVGHNNGYAETSMPQTYKGAEELQLVRDALRSLRSSFSSHEPQQHTLDTLEQGVASLMDRLHAAQPSCPHQRRVRGKSPGRKAAPTDHEAWPSGSTKSSLGLGLYHTHTG</sequence>
<evidence type="ECO:0000256" key="1">
    <source>
        <dbReference type="SAM" id="Coils"/>
    </source>
</evidence>
<dbReference type="GO" id="GO:0005829">
    <property type="term" value="C:cytosol"/>
    <property type="evidence" value="ECO:0007669"/>
    <property type="project" value="TreeGrafter"/>
</dbReference>
<evidence type="ECO:0000259" key="3">
    <source>
        <dbReference type="PROSITE" id="PS50021"/>
    </source>
</evidence>
<organism evidence="4 5">
    <name type="scientific">Alosa alosa</name>
    <name type="common">allis shad</name>
    <dbReference type="NCBI Taxonomy" id="278164"/>
    <lineage>
        <taxon>Eukaryota</taxon>
        <taxon>Metazoa</taxon>
        <taxon>Chordata</taxon>
        <taxon>Craniata</taxon>
        <taxon>Vertebrata</taxon>
        <taxon>Euteleostomi</taxon>
        <taxon>Actinopterygii</taxon>
        <taxon>Neopterygii</taxon>
        <taxon>Teleostei</taxon>
        <taxon>Clupei</taxon>
        <taxon>Clupeiformes</taxon>
        <taxon>Clupeoidei</taxon>
        <taxon>Clupeidae</taxon>
        <taxon>Alosa</taxon>
    </lineage>
</organism>
<feature type="region of interest" description="Disordered" evidence="2">
    <location>
        <begin position="117"/>
        <end position="142"/>
    </location>
</feature>
<dbReference type="Pfam" id="PF00307">
    <property type="entry name" value="CH"/>
    <property type="match status" value="1"/>
</dbReference>
<feature type="compositionally biased region" description="Low complexity" evidence="2">
    <location>
        <begin position="571"/>
        <end position="582"/>
    </location>
</feature>
<proteinExistence type="predicted"/>
<dbReference type="AlphaFoldDB" id="A0AAV6HEH3"/>
<dbReference type="PROSITE" id="PS50021">
    <property type="entry name" value="CH"/>
    <property type="match status" value="1"/>
</dbReference>
<dbReference type="PANTHER" id="PTHR10878:SF39">
    <property type="entry name" value="DIXIN ISOFORM X1"/>
    <property type="match status" value="1"/>
</dbReference>
<feature type="compositionally biased region" description="Low complexity" evidence="2">
    <location>
        <begin position="214"/>
        <end position="227"/>
    </location>
</feature>
<dbReference type="InterPro" id="IPR015506">
    <property type="entry name" value="Dsh/Dvl-rel"/>
</dbReference>
<evidence type="ECO:0000313" key="5">
    <source>
        <dbReference type="Proteomes" id="UP000823561"/>
    </source>
</evidence>
<reference evidence="4" key="1">
    <citation type="submission" date="2020-10" db="EMBL/GenBank/DDBJ databases">
        <title>Chromosome-scale genome assembly of the Allis shad, Alosa alosa.</title>
        <authorList>
            <person name="Margot Z."/>
            <person name="Christophe K."/>
            <person name="Cabau C."/>
            <person name="Louis A."/>
            <person name="Berthelot C."/>
            <person name="Parey E."/>
            <person name="Roest Crollius H."/>
            <person name="Montfort J."/>
            <person name="Robinson-Rechavi M."/>
            <person name="Bucao C."/>
            <person name="Bouchez O."/>
            <person name="Gislard M."/>
            <person name="Lluch J."/>
            <person name="Milhes M."/>
            <person name="Lampietro C."/>
            <person name="Lopez Roques C."/>
            <person name="Donnadieu C."/>
            <person name="Braasch I."/>
            <person name="Desvignes T."/>
            <person name="Postlethwait J."/>
            <person name="Bobe J."/>
            <person name="Guiguen Y."/>
        </authorList>
    </citation>
    <scope>NUCLEOTIDE SEQUENCE</scope>
    <source>
        <strain evidence="4">M-15738</strain>
        <tissue evidence="4">Blood</tissue>
    </source>
</reference>
<dbReference type="GO" id="GO:0060070">
    <property type="term" value="P:canonical Wnt signaling pathway"/>
    <property type="evidence" value="ECO:0007669"/>
    <property type="project" value="TreeGrafter"/>
</dbReference>
<feature type="domain" description="Calponin-homology (CH)" evidence="3">
    <location>
        <begin position="7"/>
        <end position="114"/>
    </location>
</feature>
<evidence type="ECO:0000256" key="2">
    <source>
        <dbReference type="SAM" id="MobiDB-lite"/>
    </source>
</evidence>
<feature type="coiled-coil region" evidence="1">
    <location>
        <begin position="278"/>
        <end position="423"/>
    </location>
</feature>
<dbReference type="Proteomes" id="UP000823561">
    <property type="component" value="Chromosome 2"/>
</dbReference>
<dbReference type="FunFam" id="1.10.418.10:FF:000054">
    <property type="entry name" value="Dixin isoform 1"/>
    <property type="match status" value="1"/>
</dbReference>
<evidence type="ECO:0000313" key="4">
    <source>
        <dbReference type="EMBL" id="KAG5283897.1"/>
    </source>
</evidence>
<feature type="compositionally biased region" description="Basic residues" evidence="2">
    <location>
        <begin position="548"/>
        <end position="558"/>
    </location>
</feature>
<feature type="region of interest" description="Disordered" evidence="2">
    <location>
        <begin position="542"/>
        <end position="588"/>
    </location>
</feature>
<feature type="compositionally biased region" description="Basic and acidic residues" evidence="2">
    <location>
        <begin position="228"/>
        <end position="238"/>
    </location>
</feature>
<feature type="compositionally biased region" description="Low complexity" evidence="2">
    <location>
        <begin position="122"/>
        <end position="133"/>
    </location>
</feature>
<dbReference type="SUPFAM" id="SSF47576">
    <property type="entry name" value="Calponin-homology domain, CH-domain"/>
    <property type="match status" value="1"/>
</dbReference>
<protein>
    <recommendedName>
        <fullName evidence="3">Calponin-homology (CH) domain-containing protein</fullName>
    </recommendedName>
</protein>
<keyword evidence="1" id="KW-0175">Coiled coil</keyword>
<gene>
    <name evidence="4" type="ORF">AALO_G00020770</name>
</gene>
<dbReference type="InterPro" id="IPR036872">
    <property type="entry name" value="CH_dom_sf"/>
</dbReference>
<dbReference type="InterPro" id="IPR001715">
    <property type="entry name" value="CH_dom"/>
</dbReference>
<dbReference type="SMART" id="SM00033">
    <property type="entry name" value="CH"/>
    <property type="match status" value="1"/>
</dbReference>
<comment type="caution">
    <text evidence="4">The sequence shown here is derived from an EMBL/GenBank/DDBJ whole genome shotgun (WGS) entry which is preliminary data.</text>
</comment>
<dbReference type="Gene3D" id="1.10.418.10">
    <property type="entry name" value="Calponin-like domain"/>
    <property type="match status" value="1"/>
</dbReference>
<name>A0AAV6HEH3_9TELE</name>
<dbReference type="CDD" id="cd21213">
    <property type="entry name" value="CH_DIXDC1"/>
    <property type="match status" value="1"/>
</dbReference>
<dbReference type="EMBL" id="JADWDJ010000002">
    <property type="protein sequence ID" value="KAG5283897.1"/>
    <property type="molecule type" value="Genomic_DNA"/>
</dbReference>
<accession>A0AAV6HEH3</accession>
<feature type="region of interest" description="Disordered" evidence="2">
    <location>
        <begin position="201"/>
        <end position="272"/>
    </location>
</feature>